<dbReference type="PROSITE" id="PS51459">
    <property type="entry name" value="FIDO"/>
    <property type="match status" value="1"/>
</dbReference>
<dbReference type="GO" id="GO:0005524">
    <property type="term" value="F:ATP binding"/>
    <property type="evidence" value="ECO:0007669"/>
    <property type="project" value="UniProtKB-KW"/>
</dbReference>
<keyword evidence="2" id="KW-0067">ATP-binding</keyword>
<sequence>MQETSSRRPAEPPKPASGNAGAVHYSLPDEQATYLTTNFLPRVAALSLRAQREQSRIATTRTARLKRIARSTEIYESNKIEGLGPDLATTDQVLHDHDLLRATTGVWAAERAIERCLNAEPKIRDVVGLGAARLLAEHFCADPTRPLTGSDIRELHELILVGDRRGGSYKAFTNEIGGSSHIPLLPSDTPAAMSHLVTWLADTQLSPLWRAAVAHAWLTHIHPFHDGNGRVARLLANLVLIRNGMPPLIVSAASDRGAYLDALASSDEGGDILPLARVFRDVLSRGVQDLADPALATQVYKTETQPSPESVQARWSDILTEFLTELAPHLLLHRLNTYLIGDITAADLTRIGRGRLENAWVAKIATDATSRDLLLHVAAATIRPRRSTAATAPSPSIFVSIRNTRPLDARQYLPVGSQGSFAYEFHPLVDTGEVLIRRNAAVNRYPVHEAANKAAEHLARAHRQLIGWPS</sequence>
<dbReference type="OrthoDB" id="9813719at2"/>
<evidence type="ECO:0000256" key="1">
    <source>
        <dbReference type="PIRSR" id="PIRSR640198-1"/>
    </source>
</evidence>
<keyword evidence="2" id="KW-0547">Nucleotide-binding</keyword>
<feature type="binding site" evidence="2">
    <location>
        <begin position="226"/>
        <end position="233"/>
    </location>
    <ligand>
        <name>ATP</name>
        <dbReference type="ChEBI" id="CHEBI:30616"/>
    </ligand>
</feature>
<name>A0A4P7IF79_9ACTN</name>
<proteinExistence type="predicted"/>
<evidence type="ECO:0000313" key="6">
    <source>
        <dbReference type="Proteomes" id="UP000294853"/>
    </source>
</evidence>
<dbReference type="KEGG" id="nsn:EXE58_08280"/>
<organism evidence="5 6">
    <name type="scientific">Nocardioides seonyuensis</name>
    <dbReference type="NCBI Taxonomy" id="2518371"/>
    <lineage>
        <taxon>Bacteria</taxon>
        <taxon>Bacillati</taxon>
        <taxon>Actinomycetota</taxon>
        <taxon>Actinomycetes</taxon>
        <taxon>Propionibacteriales</taxon>
        <taxon>Nocardioidaceae</taxon>
        <taxon>Nocardioides</taxon>
    </lineage>
</organism>
<feature type="compositionally biased region" description="Basic and acidic residues" evidence="3">
    <location>
        <begin position="1"/>
        <end position="11"/>
    </location>
</feature>
<dbReference type="InterPro" id="IPR003812">
    <property type="entry name" value="Fido"/>
</dbReference>
<dbReference type="AlphaFoldDB" id="A0A4P7IF79"/>
<feature type="domain" description="Fido" evidence="4">
    <location>
        <begin position="147"/>
        <end position="281"/>
    </location>
</feature>
<reference evidence="5 6" key="1">
    <citation type="submission" date="2019-03" db="EMBL/GenBank/DDBJ databases">
        <title>Three New Species of Nocardioides, Nocardioides euryhalodurans sp. nov., Nocardioides seonyuensis sp. nov. and Nocardioides eburneoflavus sp. nov. Iolated from Soil.</title>
        <authorList>
            <person name="Roh S.G."/>
            <person name="Lee C."/>
            <person name="Kim M.-K."/>
            <person name="Kim S.B."/>
        </authorList>
    </citation>
    <scope>NUCLEOTIDE SEQUENCE [LARGE SCALE GENOMIC DNA]</scope>
    <source>
        <strain evidence="5 6">MMS17-SY207-3</strain>
    </source>
</reference>
<dbReference type="Proteomes" id="UP000294853">
    <property type="component" value="Chromosome"/>
</dbReference>
<evidence type="ECO:0000256" key="2">
    <source>
        <dbReference type="PIRSR" id="PIRSR640198-2"/>
    </source>
</evidence>
<dbReference type="SUPFAM" id="SSF140931">
    <property type="entry name" value="Fic-like"/>
    <property type="match status" value="1"/>
</dbReference>
<dbReference type="EMBL" id="CP038436">
    <property type="protein sequence ID" value="QBX55450.1"/>
    <property type="molecule type" value="Genomic_DNA"/>
</dbReference>
<dbReference type="InterPro" id="IPR040198">
    <property type="entry name" value="Fido_containing"/>
</dbReference>
<dbReference type="InterPro" id="IPR036597">
    <property type="entry name" value="Fido-like_dom_sf"/>
</dbReference>
<dbReference type="Pfam" id="PF02661">
    <property type="entry name" value="Fic"/>
    <property type="match status" value="1"/>
</dbReference>
<keyword evidence="6" id="KW-1185">Reference proteome</keyword>
<evidence type="ECO:0000259" key="4">
    <source>
        <dbReference type="PROSITE" id="PS51459"/>
    </source>
</evidence>
<feature type="active site" evidence="1">
    <location>
        <position position="222"/>
    </location>
</feature>
<dbReference type="PANTHER" id="PTHR13504:SF38">
    <property type="entry name" value="FIDO DOMAIN-CONTAINING PROTEIN"/>
    <property type="match status" value="1"/>
</dbReference>
<gene>
    <name evidence="5" type="ORF">EXE58_08280</name>
</gene>
<accession>A0A4P7IF79</accession>
<protein>
    <submittedName>
        <fullName evidence="5">Fic family protein</fullName>
    </submittedName>
</protein>
<evidence type="ECO:0000256" key="3">
    <source>
        <dbReference type="SAM" id="MobiDB-lite"/>
    </source>
</evidence>
<feature type="region of interest" description="Disordered" evidence="3">
    <location>
        <begin position="1"/>
        <end position="23"/>
    </location>
</feature>
<dbReference type="PANTHER" id="PTHR13504">
    <property type="entry name" value="FIDO DOMAIN-CONTAINING PROTEIN DDB_G0283145"/>
    <property type="match status" value="1"/>
</dbReference>
<evidence type="ECO:0000313" key="5">
    <source>
        <dbReference type="EMBL" id="QBX55450.1"/>
    </source>
</evidence>
<dbReference type="Gene3D" id="1.10.3290.10">
    <property type="entry name" value="Fido-like domain"/>
    <property type="match status" value="1"/>
</dbReference>